<accession>A0A1D3TZ25</accession>
<keyword evidence="1" id="KW-1133">Transmembrane helix</keyword>
<evidence type="ECO:0000256" key="1">
    <source>
        <dbReference type="SAM" id="Phobius"/>
    </source>
</evidence>
<dbReference type="AlphaFoldDB" id="A0A1D3TZ25"/>
<keyword evidence="1" id="KW-0812">Transmembrane</keyword>
<reference evidence="2 3" key="1">
    <citation type="submission" date="2016-09" db="EMBL/GenBank/DDBJ databases">
        <authorList>
            <person name="Capua I."/>
            <person name="De Benedictis P."/>
            <person name="Joannis T."/>
            <person name="Lombin L.H."/>
            <person name="Cattoli G."/>
        </authorList>
    </citation>
    <scope>NUCLEOTIDE SEQUENCE [LARGE SCALE GENOMIC DNA]</scope>
    <source>
        <strain evidence="2 3">GluBS11</strain>
    </source>
</reference>
<protein>
    <submittedName>
        <fullName evidence="2">Uncharacterized protein</fullName>
    </submittedName>
</protein>
<evidence type="ECO:0000313" key="3">
    <source>
        <dbReference type="Proteomes" id="UP000199315"/>
    </source>
</evidence>
<organism evidence="2 3">
    <name type="scientific">Anaerobium acetethylicum</name>
    <dbReference type="NCBI Taxonomy" id="1619234"/>
    <lineage>
        <taxon>Bacteria</taxon>
        <taxon>Bacillati</taxon>
        <taxon>Bacillota</taxon>
        <taxon>Clostridia</taxon>
        <taxon>Lachnospirales</taxon>
        <taxon>Lachnospiraceae</taxon>
        <taxon>Anaerobium</taxon>
    </lineage>
</organism>
<dbReference type="STRING" id="1619234.SAMN05421730_10586"/>
<feature type="transmembrane region" description="Helical" evidence="1">
    <location>
        <begin position="83"/>
        <end position="110"/>
    </location>
</feature>
<feature type="transmembrane region" description="Helical" evidence="1">
    <location>
        <begin position="122"/>
        <end position="143"/>
    </location>
</feature>
<dbReference type="Proteomes" id="UP000199315">
    <property type="component" value="Unassembled WGS sequence"/>
</dbReference>
<name>A0A1D3TZ25_9FIRM</name>
<keyword evidence="1" id="KW-0472">Membrane</keyword>
<evidence type="ECO:0000313" key="2">
    <source>
        <dbReference type="EMBL" id="SCP99772.1"/>
    </source>
</evidence>
<gene>
    <name evidence="2" type="ORF">SAMN05421730_10586</name>
</gene>
<sequence>MKWFYRCILTLNSTILLIVVYLIKEQVVLPIPNLNENCSYGIYVLSTVLFSGICLLISNFLGEDIIEGGIVDIEPANNSYLPSYLGYFFIALSVNNKFTLAWVFVLIFIFTFNSQTLFFNPMFLLFGFKFYYVTTDSGLKIFVISRKNIRSLKGLQFTNLRRINNYTFIDWRG</sequence>
<keyword evidence="3" id="KW-1185">Reference proteome</keyword>
<feature type="transmembrane region" description="Helical" evidence="1">
    <location>
        <begin position="7"/>
        <end position="23"/>
    </location>
</feature>
<proteinExistence type="predicted"/>
<feature type="transmembrane region" description="Helical" evidence="1">
    <location>
        <begin position="43"/>
        <end position="62"/>
    </location>
</feature>
<dbReference type="EMBL" id="FMKA01000058">
    <property type="protein sequence ID" value="SCP99772.1"/>
    <property type="molecule type" value="Genomic_DNA"/>
</dbReference>